<proteinExistence type="predicted"/>
<evidence type="ECO:0000259" key="1">
    <source>
        <dbReference type="PROSITE" id="PS50943"/>
    </source>
</evidence>
<sequence length="298" mass="33587">MSEPVDLSEFLRSRRAQLQPADIGLVSYGTRRRVPGLRREELAQLAGVSVAYYTRLEQGKSRNASHEVIDAIAAALRLDSTERAHLSDLAQPARRHHSPATPSTETVRPRMHQLLNAMDGVPAMVIGRRNDILAWNRLGHALLAGHLDQDSPNRNEDRPNLPRMIFLDPHTHELYSRWEDEARAQVAYLRLVAGRYQDDAQLAELIGELCMKSPRFAQLWQHRRVRDCTFGHKHLHHPLVGPITLTFEALHQPDRPDQRLELFSAEPDSSSEAALRLLDELTARGADRSASTPQSASS</sequence>
<dbReference type="SMART" id="SM00530">
    <property type="entry name" value="HTH_XRE"/>
    <property type="match status" value="1"/>
</dbReference>
<dbReference type="Gene3D" id="3.30.450.180">
    <property type="match status" value="1"/>
</dbReference>
<dbReference type="InterPro" id="IPR010982">
    <property type="entry name" value="Lambda_DNA-bd_dom_sf"/>
</dbReference>
<dbReference type="AlphaFoldDB" id="A0A2T0GVA5"/>
<protein>
    <submittedName>
        <fullName evidence="2">Transcriptional regulator</fullName>
    </submittedName>
</protein>
<name>A0A2T0GVA5_ACTMO</name>
<accession>A0A2T0GVA5</accession>
<dbReference type="Pfam" id="PF17765">
    <property type="entry name" value="MLTR_LBD"/>
    <property type="match status" value="1"/>
</dbReference>
<dbReference type="Gene3D" id="1.10.260.40">
    <property type="entry name" value="lambda repressor-like DNA-binding domains"/>
    <property type="match status" value="1"/>
</dbReference>
<dbReference type="PANTHER" id="PTHR35010:SF2">
    <property type="entry name" value="BLL4672 PROTEIN"/>
    <property type="match status" value="1"/>
</dbReference>
<evidence type="ECO:0000313" key="2">
    <source>
        <dbReference type="EMBL" id="PRW63048.1"/>
    </source>
</evidence>
<evidence type="ECO:0000313" key="3">
    <source>
        <dbReference type="Proteomes" id="UP000239352"/>
    </source>
</evidence>
<reference evidence="2 3" key="1">
    <citation type="submission" date="2018-03" db="EMBL/GenBank/DDBJ databases">
        <title>Actinopolyspora mortivallis from Sahara, screening for active biomolecules.</title>
        <authorList>
            <person name="Selama O."/>
            <person name="Wellington E.M.H."/>
            <person name="Hacene H."/>
        </authorList>
    </citation>
    <scope>NUCLEOTIDE SEQUENCE [LARGE SCALE GENOMIC DNA]</scope>
    <source>
        <strain evidence="2 3">M5A</strain>
    </source>
</reference>
<comment type="caution">
    <text evidence="2">The sequence shown here is derived from an EMBL/GenBank/DDBJ whole genome shotgun (WGS) entry which is preliminary data.</text>
</comment>
<dbReference type="Proteomes" id="UP000239352">
    <property type="component" value="Unassembled WGS sequence"/>
</dbReference>
<dbReference type="PROSITE" id="PS50943">
    <property type="entry name" value="HTH_CROC1"/>
    <property type="match status" value="1"/>
</dbReference>
<dbReference type="EMBL" id="PVSR01000020">
    <property type="protein sequence ID" value="PRW63048.1"/>
    <property type="molecule type" value="Genomic_DNA"/>
</dbReference>
<dbReference type="PANTHER" id="PTHR35010">
    <property type="entry name" value="BLL4672 PROTEIN-RELATED"/>
    <property type="match status" value="1"/>
</dbReference>
<dbReference type="InterPro" id="IPR041413">
    <property type="entry name" value="MLTR_LBD"/>
</dbReference>
<dbReference type="Pfam" id="PF13560">
    <property type="entry name" value="HTH_31"/>
    <property type="match status" value="1"/>
</dbReference>
<dbReference type="InParanoid" id="A0A2T0GVA5"/>
<feature type="domain" description="HTH cro/C1-type" evidence="1">
    <location>
        <begin position="36"/>
        <end position="83"/>
    </location>
</feature>
<dbReference type="GO" id="GO:0003677">
    <property type="term" value="F:DNA binding"/>
    <property type="evidence" value="ECO:0007669"/>
    <property type="project" value="InterPro"/>
</dbReference>
<dbReference type="InterPro" id="IPR001387">
    <property type="entry name" value="Cro/C1-type_HTH"/>
</dbReference>
<dbReference type="RefSeq" id="WP_106114061.1">
    <property type="nucleotide sequence ID" value="NZ_PVSR01000020.1"/>
</dbReference>
<gene>
    <name evidence="2" type="ORF">CEP50_12155</name>
</gene>
<dbReference type="SUPFAM" id="SSF47413">
    <property type="entry name" value="lambda repressor-like DNA-binding domains"/>
    <property type="match status" value="1"/>
</dbReference>
<keyword evidence="3" id="KW-1185">Reference proteome</keyword>
<dbReference type="CDD" id="cd00093">
    <property type="entry name" value="HTH_XRE"/>
    <property type="match status" value="1"/>
</dbReference>
<organism evidence="2 3">
    <name type="scientific">Actinopolyspora mortivallis</name>
    <dbReference type="NCBI Taxonomy" id="33906"/>
    <lineage>
        <taxon>Bacteria</taxon>
        <taxon>Bacillati</taxon>
        <taxon>Actinomycetota</taxon>
        <taxon>Actinomycetes</taxon>
        <taxon>Actinopolysporales</taxon>
        <taxon>Actinopolysporaceae</taxon>
        <taxon>Actinopolyspora</taxon>
    </lineage>
</organism>